<organism evidence="3 4">
    <name type="scientific">Aeromonas molluscorum 848</name>
    <dbReference type="NCBI Taxonomy" id="1268236"/>
    <lineage>
        <taxon>Bacteria</taxon>
        <taxon>Pseudomonadati</taxon>
        <taxon>Pseudomonadota</taxon>
        <taxon>Gammaproteobacteria</taxon>
        <taxon>Aeromonadales</taxon>
        <taxon>Aeromonadaceae</taxon>
        <taxon>Aeromonas</taxon>
    </lineage>
</organism>
<dbReference type="Pfam" id="PF13670">
    <property type="entry name" value="PepSY_2"/>
    <property type="match status" value="1"/>
</dbReference>
<gene>
    <name evidence="3" type="ORF">G113_07418</name>
</gene>
<protein>
    <recommendedName>
        <fullName evidence="2">PepSY domain-containing protein</fullName>
    </recommendedName>
</protein>
<evidence type="ECO:0000313" key="4">
    <source>
        <dbReference type="Proteomes" id="UP000013526"/>
    </source>
</evidence>
<proteinExistence type="predicted"/>
<dbReference type="RefSeq" id="WP_005897694.1">
    <property type="nucleotide sequence ID" value="NZ_AQGQ01000033.1"/>
</dbReference>
<evidence type="ECO:0000256" key="1">
    <source>
        <dbReference type="SAM" id="SignalP"/>
    </source>
</evidence>
<sequence length="86" mass="9777">MNMIPRTFLPICGLLASLSPLWAGAAQTRLEMAELIRLLVAQGYHDIREVELNADRFEVDTLDKEQHRVHLVVDAHSGKLLSQERE</sequence>
<keyword evidence="4" id="KW-1185">Reference proteome</keyword>
<accession>R1H5A7</accession>
<dbReference type="AlphaFoldDB" id="R1H5A7"/>
<evidence type="ECO:0000313" key="3">
    <source>
        <dbReference type="EMBL" id="EOD55721.1"/>
    </source>
</evidence>
<dbReference type="InterPro" id="IPR025711">
    <property type="entry name" value="PepSY"/>
</dbReference>
<feature type="signal peptide" evidence="1">
    <location>
        <begin position="1"/>
        <end position="25"/>
    </location>
</feature>
<dbReference type="EMBL" id="AQGQ01000033">
    <property type="protein sequence ID" value="EOD55721.1"/>
    <property type="molecule type" value="Genomic_DNA"/>
</dbReference>
<keyword evidence="1" id="KW-0732">Signal</keyword>
<reference evidence="3 4" key="1">
    <citation type="journal article" date="2013" name="Genome Announc.">
        <title>Draft Genome Sequence of Aeromonas molluscorum Strain 848TT, Isolated from Bivalve Molluscs.</title>
        <authorList>
            <person name="Spataro N."/>
            <person name="Farfan M."/>
            <person name="Albarral V."/>
            <person name="Sanglas A."/>
            <person name="Loren J.G."/>
            <person name="Fuste M.C."/>
            <person name="Bosch E."/>
        </authorList>
    </citation>
    <scope>NUCLEOTIDE SEQUENCE [LARGE SCALE GENOMIC DNA]</scope>
    <source>
        <strain evidence="3 4">848</strain>
    </source>
</reference>
<dbReference type="Proteomes" id="UP000013526">
    <property type="component" value="Unassembled WGS sequence"/>
</dbReference>
<feature type="chain" id="PRO_5004351478" description="PepSY domain-containing protein" evidence="1">
    <location>
        <begin position="26"/>
        <end position="86"/>
    </location>
</feature>
<comment type="caution">
    <text evidence="3">The sequence shown here is derived from an EMBL/GenBank/DDBJ whole genome shotgun (WGS) entry which is preliminary data.</text>
</comment>
<dbReference type="PATRIC" id="fig|1268236.3.peg.1474"/>
<name>R1H5A7_9GAMM</name>
<feature type="domain" description="PepSY" evidence="2">
    <location>
        <begin position="32"/>
        <end position="83"/>
    </location>
</feature>
<evidence type="ECO:0000259" key="2">
    <source>
        <dbReference type="Pfam" id="PF13670"/>
    </source>
</evidence>
<dbReference type="OrthoDB" id="5593895at2"/>